<dbReference type="AlphaFoldDB" id="A0A9N7Y1Q6"/>
<evidence type="ECO:0000313" key="2">
    <source>
        <dbReference type="Proteomes" id="UP001153269"/>
    </source>
</evidence>
<evidence type="ECO:0000313" key="1">
    <source>
        <dbReference type="EMBL" id="CAB1414540.1"/>
    </source>
</evidence>
<dbReference type="EMBL" id="CADEAL010000112">
    <property type="protein sequence ID" value="CAB1414540.1"/>
    <property type="molecule type" value="Genomic_DNA"/>
</dbReference>
<keyword evidence="2" id="KW-1185">Reference proteome</keyword>
<protein>
    <submittedName>
        <fullName evidence="1">Uncharacterized protein</fullName>
    </submittedName>
</protein>
<organism evidence="1 2">
    <name type="scientific">Pleuronectes platessa</name>
    <name type="common">European plaice</name>
    <dbReference type="NCBI Taxonomy" id="8262"/>
    <lineage>
        <taxon>Eukaryota</taxon>
        <taxon>Metazoa</taxon>
        <taxon>Chordata</taxon>
        <taxon>Craniata</taxon>
        <taxon>Vertebrata</taxon>
        <taxon>Euteleostomi</taxon>
        <taxon>Actinopterygii</taxon>
        <taxon>Neopterygii</taxon>
        <taxon>Teleostei</taxon>
        <taxon>Neoteleostei</taxon>
        <taxon>Acanthomorphata</taxon>
        <taxon>Carangaria</taxon>
        <taxon>Pleuronectiformes</taxon>
        <taxon>Pleuronectoidei</taxon>
        <taxon>Pleuronectidae</taxon>
        <taxon>Pleuronectes</taxon>
    </lineage>
</organism>
<sequence length="141" mass="14902">MCAHTLCPRHHKCPSINLGIGIFAEGGAHMANMVRSLCCGGAIDVFSPPPSSVLTRVCPTPFRHHHSSSLPFTVPFTARRAEAGVVQVEPRGGLSALPQNAPVPQQQTGTQGIGPDDLFSLLNVTQAAAKVTCQRVAVSRR</sequence>
<accession>A0A9N7Y1Q6</accession>
<dbReference type="Proteomes" id="UP001153269">
    <property type="component" value="Unassembled WGS sequence"/>
</dbReference>
<reference evidence="1" key="1">
    <citation type="submission" date="2020-03" db="EMBL/GenBank/DDBJ databases">
        <authorList>
            <person name="Weist P."/>
        </authorList>
    </citation>
    <scope>NUCLEOTIDE SEQUENCE</scope>
</reference>
<proteinExistence type="predicted"/>
<name>A0A9N7Y1Q6_PLEPL</name>
<gene>
    <name evidence="1" type="ORF">PLEPLA_LOCUS2249</name>
</gene>
<comment type="caution">
    <text evidence="1">The sequence shown here is derived from an EMBL/GenBank/DDBJ whole genome shotgun (WGS) entry which is preliminary data.</text>
</comment>